<reference evidence="17" key="1">
    <citation type="journal article" date="2019" name="Int. J. Syst. Evol. Microbiol.">
        <title>The Global Catalogue of Microorganisms (GCM) 10K type strain sequencing project: providing services to taxonomists for standard genome sequencing and annotation.</title>
        <authorList>
            <consortium name="The Broad Institute Genomics Platform"/>
            <consortium name="The Broad Institute Genome Sequencing Center for Infectious Disease"/>
            <person name="Wu L."/>
            <person name="Ma J."/>
        </authorList>
    </citation>
    <scope>NUCLEOTIDE SEQUENCE [LARGE SCALE GENOMIC DNA]</scope>
    <source>
        <strain evidence="17">CCM 7855</strain>
    </source>
</reference>
<evidence type="ECO:0000256" key="12">
    <source>
        <dbReference type="ARBA" id="ARBA00023239"/>
    </source>
</evidence>
<feature type="binding site" evidence="14">
    <location>
        <position position="355"/>
    </location>
    <ligand>
        <name>[4Fe-4S] cluster</name>
        <dbReference type="ChEBI" id="CHEBI:49883"/>
    </ligand>
</feature>
<protein>
    <recommendedName>
        <fullName evidence="14">3-isopropylmalate dehydratase large subunit</fullName>
        <ecNumber evidence="14">4.2.1.33</ecNumber>
    </recommendedName>
    <alternativeName>
        <fullName evidence="14">Alpha-IPM isomerase</fullName>
        <shortName evidence="14">IPMI</shortName>
    </alternativeName>
    <alternativeName>
        <fullName evidence="14">Isopropylmalate isomerase</fullName>
    </alternativeName>
</protein>
<evidence type="ECO:0000256" key="13">
    <source>
        <dbReference type="ARBA" id="ARBA00023304"/>
    </source>
</evidence>
<sequence length="475" mass="50438">MSTAKTLAEKVWAEHVVQYGEADASGQHNPDLIYIDLHLVHEVTSPQAFEGLRLAGRPVRRPDLTIATEDHNVPTIDIDKPIADVVSRTQVDTLRSNCAEFGIRLHPMGDAEQGIVHIIGPQLGLTQPGMTIVCGDSHTSTHGAFGALAMGIGTSEVEHVLATQTLSLRPFKTMAITVDGELPAGVTSKDLILAIIAEIGTGGGQGYVLEYRGSAIEKLSMEARMTICNMSIEAGARAGMIAPDQTTYDYLQGRPNAPTGDDWDRAVEHWESLRTDPGAVYDEEVRIDATTLSPFVTWGTNPGQGAPLSATVPDPAEFGDASAATSAEKALAYMDLTPGTPLRDISIDTVFVGSCTNGRIEDLRSVADILRGRTVAEGMRMLIVPGSMRVRAQAETEGLGEIFTAAGAEWRQAGCSMCLGMNPDQLAPGERCASTSNRNFEGRQGKGGRTHLVSPEVAAATAIRGRLSAPADLNA</sequence>
<evidence type="ECO:0000256" key="14">
    <source>
        <dbReference type="HAMAP-Rule" id="MF_01026"/>
    </source>
</evidence>
<dbReference type="EC" id="4.2.1.33" evidence="14"/>
<comment type="pathway">
    <text evidence="5">Organic acid metabolism; propanoate degradation.</text>
</comment>
<dbReference type="NCBIfam" id="TIGR00170">
    <property type="entry name" value="leuC"/>
    <property type="match status" value="1"/>
</dbReference>
<keyword evidence="6 14" id="KW-0432">Leucine biosynthesis</keyword>
<dbReference type="Proteomes" id="UP000632454">
    <property type="component" value="Unassembled WGS sequence"/>
</dbReference>
<keyword evidence="9 14" id="KW-0479">Metal-binding</keyword>
<comment type="catalytic activity">
    <reaction evidence="2 14">
        <text>(2R,3S)-3-isopropylmalate = (2S)-2-isopropylmalate</text>
        <dbReference type="Rhea" id="RHEA:32287"/>
        <dbReference type="ChEBI" id="CHEBI:1178"/>
        <dbReference type="ChEBI" id="CHEBI:35121"/>
        <dbReference type="EC" id="4.2.1.33"/>
    </reaction>
</comment>
<keyword evidence="13 14" id="KW-0100">Branched-chain amino acid biosynthesis</keyword>
<dbReference type="Gene3D" id="3.30.499.10">
    <property type="entry name" value="Aconitase, domain 3"/>
    <property type="match status" value="2"/>
</dbReference>
<evidence type="ECO:0000256" key="8">
    <source>
        <dbReference type="ARBA" id="ARBA00022605"/>
    </source>
</evidence>
<evidence type="ECO:0000256" key="7">
    <source>
        <dbReference type="ARBA" id="ARBA00022485"/>
    </source>
</evidence>
<dbReference type="PRINTS" id="PR00415">
    <property type="entry name" value="ACONITASE"/>
</dbReference>
<dbReference type="CDD" id="cd01583">
    <property type="entry name" value="IPMI"/>
    <property type="match status" value="1"/>
</dbReference>
<keyword evidence="17" id="KW-1185">Reference proteome</keyword>
<comment type="pathway">
    <text evidence="4 14">Amino-acid biosynthesis; L-leucine biosynthesis; L-leucine from 3-methyl-2-oxobutanoate: step 2/4.</text>
</comment>
<dbReference type="Pfam" id="PF00330">
    <property type="entry name" value="Aconitase"/>
    <property type="match status" value="1"/>
</dbReference>
<evidence type="ECO:0000256" key="2">
    <source>
        <dbReference type="ARBA" id="ARBA00000491"/>
    </source>
</evidence>
<keyword evidence="7 14" id="KW-0004">4Fe-4S</keyword>
<dbReference type="InterPro" id="IPR050067">
    <property type="entry name" value="IPM_dehydratase_rel_enz"/>
</dbReference>
<dbReference type="SUPFAM" id="SSF53732">
    <property type="entry name" value="Aconitase iron-sulfur domain"/>
    <property type="match status" value="1"/>
</dbReference>
<dbReference type="PROSITE" id="PS01244">
    <property type="entry name" value="ACONITASE_2"/>
    <property type="match status" value="1"/>
</dbReference>
<evidence type="ECO:0000256" key="9">
    <source>
        <dbReference type="ARBA" id="ARBA00022723"/>
    </source>
</evidence>
<evidence type="ECO:0000256" key="3">
    <source>
        <dbReference type="ARBA" id="ARBA00002695"/>
    </source>
</evidence>
<evidence type="ECO:0000256" key="4">
    <source>
        <dbReference type="ARBA" id="ARBA00004729"/>
    </source>
</evidence>
<accession>A0ABQ1UVE1</accession>
<dbReference type="PANTHER" id="PTHR43822:SF9">
    <property type="entry name" value="3-ISOPROPYLMALATE DEHYDRATASE"/>
    <property type="match status" value="1"/>
</dbReference>
<comment type="subunit">
    <text evidence="14">Heterodimer of LeuC and LeuD.</text>
</comment>
<dbReference type="NCBIfam" id="NF004016">
    <property type="entry name" value="PRK05478.1"/>
    <property type="match status" value="1"/>
</dbReference>
<keyword evidence="11 14" id="KW-0411">Iron-sulfur</keyword>
<keyword evidence="12 14" id="KW-0456">Lyase</keyword>
<organism evidence="16 17">
    <name type="scientific">Williamsia phyllosphaerae</name>
    <dbReference type="NCBI Taxonomy" id="885042"/>
    <lineage>
        <taxon>Bacteria</taxon>
        <taxon>Bacillati</taxon>
        <taxon>Actinomycetota</taxon>
        <taxon>Actinomycetes</taxon>
        <taxon>Mycobacteriales</taxon>
        <taxon>Nocardiaceae</taxon>
        <taxon>Williamsia</taxon>
    </lineage>
</organism>
<comment type="catalytic activity">
    <reaction evidence="1">
        <text>(2S,3R)-3-hydroxybutane-1,2,3-tricarboxylate = 2-methyl-cis-aconitate + H2O</text>
        <dbReference type="Rhea" id="RHEA:17941"/>
        <dbReference type="ChEBI" id="CHEBI:15377"/>
        <dbReference type="ChEBI" id="CHEBI:57429"/>
        <dbReference type="ChEBI" id="CHEBI:57872"/>
        <dbReference type="EC" id="4.2.1.99"/>
    </reaction>
</comment>
<dbReference type="HAMAP" id="MF_01026">
    <property type="entry name" value="LeuC_type1"/>
    <property type="match status" value="1"/>
</dbReference>
<evidence type="ECO:0000256" key="10">
    <source>
        <dbReference type="ARBA" id="ARBA00023004"/>
    </source>
</evidence>
<dbReference type="InterPro" id="IPR015931">
    <property type="entry name" value="Acnase/IPM_dHydase_lsu_aba_1/3"/>
</dbReference>
<comment type="caution">
    <text evidence="16">The sequence shown here is derived from an EMBL/GenBank/DDBJ whole genome shotgun (WGS) entry which is preliminary data.</text>
</comment>
<evidence type="ECO:0000259" key="15">
    <source>
        <dbReference type="Pfam" id="PF00330"/>
    </source>
</evidence>
<evidence type="ECO:0000313" key="17">
    <source>
        <dbReference type="Proteomes" id="UP000632454"/>
    </source>
</evidence>
<feature type="binding site" evidence="14">
    <location>
        <position position="418"/>
    </location>
    <ligand>
        <name>[4Fe-4S] cluster</name>
        <dbReference type="ChEBI" id="CHEBI:49883"/>
    </ligand>
</feature>
<dbReference type="EMBL" id="BMCS01000001">
    <property type="protein sequence ID" value="GGF27929.1"/>
    <property type="molecule type" value="Genomic_DNA"/>
</dbReference>
<comment type="cofactor">
    <cofactor evidence="14">
        <name>[4Fe-4S] cluster</name>
        <dbReference type="ChEBI" id="CHEBI:49883"/>
    </cofactor>
    <text evidence="14">Binds 1 [4Fe-4S] cluster per subunit.</text>
</comment>
<dbReference type="InterPro" id="IPR018136">
    <property type="entry name" value="Aconitase_4Fe-4S_BS"/>
</dbReference>
<dbReference type="NCBIfam" id="NF009116">
    <property type="entry name" value="PRK12466.1"/>
    <property type="match status" value="1"/>
</dbReference>
<evidence type="ECO:0000313" key="16">
    <source>
        <dbReference type="EMBL" id="GGF27929.1"/>
    </source>
</evidence>
<evidence type="ECO:0000256" key="11">
    <source>
        <dbReference type="ARBA" id="ARBA00023014"/>
    </source>
</evidence>
<evidence type="ECO:0000256" key="6">
    <source>
        <dbReference type="ARBA" id="ARBA00022430"/>
    </source>
</evidence>
<keyword evidence="10 14" id="KW-0408">Iron</keyword>
<feature type="binding site" evidence="14">
    <location>
        <position position="415"/>
    </location>
    <ligand>
        <name>[4Fe-4S] cluster</name>
        <dbReference type="ChEBI" id="CHEBI:49883"/>
    </ligand>
</feature>
<feature type="domain" description="Aconitase/3-isopropylmalate dehydratase large subunit alpha/beta/alpha" evidence="15">
    <location>
        <begin position="9"/>
        <end position="465"/>
    </location>
</feature>
<proteinExistence type="inferred from homology"/>
<name>A0ABQ1UVE1_9NOCA</name>
<dbReference type="InterPro" id="IPR004430">
    <property type="entry name" value="3-IsopropMal_deHydase_lsu"/>
</dbReference>
<dbReference type="PROSITE" id="PS00450">
    <property type="entry name" value="ACONITASE_1"/>
    <property type="match status" value="1"/>
</dbReference>
<comment type="similarity">
    <text evidence="14">Belongs to the aconitase/IPM isomerase family. LeuC type 1 subfamily.</text>
</comment>
<evidence type="ECO:0000256" key="1">
    <source>
        <dbReference type="ARBA" id="ARBA00000118"/>
    </source>
</evidence>
<dbReference type="PANTHER" id="PTHR43822">
    <property type="entry name" value="HOMOACONITASE, MITOCHONDRIAL-RELATED"/>
    <property type="match status" value="1"/>
</dbReference>
<evidence type="ECO:0000256" key="5">
    <source>
        <dbReference type="ARBA" id="ARBA00005026"/>
    </source>
</evidence>
<gene>
    <name evidence="14 16" type="primary">leuC</name>
    <name evidence="16" type="ORF">GCM10007298_24650</name>
</gene>
<dbReference type="InterPro" id="IPR033941">
    <property type="entry name" value="IPMI_cat"/>
</dbReference>
<dbReference type="InterPro" id="IPR036008">
    <property type="entry name" value="Aconitase_4Fe-4S_dom"/>
</dbReference>
<dbReference type="InterPro" id="IPR001030">
    <property type="entry name" value="Acoase/IPM_deHydtase_lsu_aba"/>
</dbReference>
<comment type="function">
    <text evidence="3 14">Catalyzes the isomerization between 2-isopropylmalate and 3-isopropylmalate, via the formation of 2-isopropylmaleate.</text>
</comment>
<dbReference type="RefSeq" id="WP_188489961.1">
    <property type="nucleotide sequence ID" value="NZ_BMCS01000001.1"/>
</dbReference>
<keyword evidence="8 14" id="KW-0028">Amino-acid biosynthesis</keyword>